<dbReference type="Pfam" id="PF00953">
    <property type="entry name" value="Glycos_transf_4"/>
    <property type="match status" value="1"/>
</dbReference>
<sequence length="327" mass="36953">MMVFLIALLVFCLLELVYFNLADHFNIIDKPNQRSSHSRITLRGGGIIFPLAIAGGILIWQPNLYLLSLAVLFIAVISFLDDIMTISNRIRLLIHFIAVGMVLYLCKDTFVSFFGADYLLPVIVAAFILIIGVINAYNFMDGINGITVLYSLITVSSIFLAQESLQLHLLEKNIYNVVLASLCVFGFFNLRKRAKAFSGDVGSIGVALLIAYLVLQLILQTQHFRWILLLGVYGLDAVATIFCRLVRGENIFEAHRSHFYQYLANETKLTHVQVSLIYAFVQGFLNLSILYANNYLQLGIFLILMIIYIILRLKMEGKARLFVSYSI</sequence>
<dbReference type="GO" id="GO:0044038">
    <property type="term" value="P:cell wall macromolecule biosynthetic process"/>
    <property type="evidence" value="ECO:0007669"/>
    <property type="project" value="TreeGrafter"/>
</dbReference>
<dbReference type="eggNOG" id="COG0472">
    <property type="taxonomic scope" value="Bacteria"/>
</dbReference>
<keyword evidence="6 8" id="KW-0472">Membrane</keyword>
<dbReference type="OrthoDB" id="9783652at2"/>
<evidence type="ECO:0000256" key="2">
    <source>
        <dbReference type="ARBA" id="ARBA00022475"/>
    </source>
</evidence>
<feature type="transmembrane region" description="Helical" evidence="8">
    <location>
        <begin position="6"/>
        <end position="28"/>
    </location>
</feature>
<dbReference type="GO" id="GO:0046872">
    <property type="term" value="F:metal ion binding"/>
    <property type="evidence" value="ECO:0007669"/>
    <property type="project" value="UniProtKB-KW"/>
</dbReference>
<dbReference type="PANTHER" id="PTHR22926">
    <property type="entry name" value="PHOSPHO-N-ACETYLMURAMOYL-PENTAPEPTIDE-TRANSFERASE"/>
    <property type="match status" value="1"/>
</dbReference>
<dbReference type="KEGG" id="psn:Pedsa_3251"/>
<dbReference type="GO" id="GO:0071555">
    <property type="term" value="P:cell wall organization"/>
    <property type="evidence" value="ECO:0007669"/>
    <property type="project" value="TreeGrafter"/>
</dbReference>
<dbReference type="CDD" id="cd06854">
    <property type="entry name" value="GT_WbpL_WbcO_like"/>
    <property type="match status" value="1"/>
</dbReference>
<evidence type="ECO:0000313" key="9">
    <source>
        <dbReference type="EMBL" id="ADY53786.1"/>
    </source>
</evidence>
<dbReference type="RefSeq" id="WP_013634270.1">
    <property type="nucleotide sequence ID" value="NC_015177.1"/>
</dbReference>
<feature type="transmembrane region" description="Helical" evidence="8">
    <location>
        <begin position="267"/>
        <end position="289"/>
    </location>
</feature>
<protein>
    <submittedName>
        <fullName evidence="9">Glycosyl transferase, family 4, conserved region</fullName>
    </submittedName>
</protein>
<feature type="binding site" evidence="7">
    <location>
        <position position="138"/>
    </location>
    <ligand>
        <name>Mg(2+)</name>
        <dbReference type="ChEBI" id="CHEBI:18420"/>
    </ligand>
</feature>
<feature type="transmembrane region" description="Helical" evidence="8">
    <location>
        <begin position="197"/>
        <end position="218"/>
    </location>
</feature>
<feature type="transmembrane region" description="Helical" evidence="8">
    <location>
        <begin position="295"/>
        <end position="311"/>
    </location>
</feature>
<reference evidence="9 10" key="1">
    <citation type="journal article" date="2011" name="Stand. Genomic Sci.">
        <title>Complete genome sequence of the gliding, heparinolytic Pedobacter saltans type strain (113).</title>
        <authorList>
            <person name="Liolios K."/>
            <person name="Sikorski J."/>
            <person name="Lu M."/>
            <person name="Nolan M."/>
            <person name="Lapidus A."/>
            <person name="Lucas S."/>
            <person name="Hammon N."/>
            <person name="Deshpande S."/>
            <person name="Cheng J.F."/>
            <person name="Tapia R."/>
            <person name="Han C."/>
            <person name="Goodwin L."/>
            <person name="Pitluck S."/>
            <person name="Huntemann M."/>
            <person name="Ivanova N."/>
            <person name="Pagani I."/>
            <person name="Mavromatis K."/>
            <person name="Ovchinikova G."/>
            <person name="Pati A."/>
            <person name="Chen A."/>
            <person name="Palaniappan K."/>
            <person name="Land M."/>
            <person name="Hauser L."/>
            <person name="Brambilla E.M."/>
            <person name="Kotsyurbenko O."/>
            <person name="Rohde M."/>
            <person name="Tindall B.J."/>
            <person name="Abt B."/>
            <person name="Goker M."/>
            <person name="Detter J.C."/>
            <person name="Woyke T."/>
            <person name="Bristow J."/>
            <person name="Eisen J.A."/>
            <person name="Markowitz V."/>
            <person name="Hugenholtz P."/>
            <person name="Klenk H.P."/>
            <person name="Kyrpides N.C."/>
        </authorList>
    </citation>
    <scope>NUCLEOTIDE SEQUENCE [LARGE SCALE GENOMIC DNA]</scope>
    <source>
        <strain evidence="10">ATCC 51119 / DSM 12145 / JCM 21818 / LMG 10337 / NBRC 100064 / NCIMB 13643</strain>
    </source>
</reference>
<reference evidence="10" key="2">
    <citation type="submission" date="2011-02" db="EMBL/GenBank/DDBJ databases">
        <title>The complete genome of Pedobacter saltans DSM 12145.</title>
        <authorList>
            <consortium name="US DOE Joint Genome Institute (JGI-PGF)"/>
            <person name="Lucas S."/>
            <person name="Copeland A."/>
            <person name="Lapidus A."/>
            <person name="Bruce D."/>
            <person name="Goodwin L."/>
            <person name="Pitluck S."/>
            <person name="Kyrpides N."/>
            <person name="Mavromatis K."/>
            <person name="Pagani I."/>
            <person name="Ivanova N."/>
            <person name="Ovchinnikova G."/>
            <person name="Lu M."/>
            <person name="Detter J.C."/>
            <person name="Han C."/>
            <person name="Land M."/>
            <person name="Hauser L."/>
            <person name="Markowitz V."/>
            <person name="Cheng J.-F."/>
            <person name="Hugenholtz P."/>
            <person name="Woyke T."/>
            <person name="Wu D."/>
            <person name="Tindall B."/>
            <person name="Pomrenke H.G."/>
            <person name="Brambilla E."/>
            <person name="Klenk H.-P."/>
            <person name="Eisen J.A."/>
        </authorList>
    </citation>
    <scope>NUCLEOTIDE SEQUENCE [LARGE SCALE GENOMIC DNA]</scope>
    <source>
        <strain evidence="10">ATCC 51119 / DSM 12145 / JCM 21818 / LMG 10337 / NBRC 100064 / NCIMB 13643</strain>
    </source>
</reference>
<evidence type="ECO:0000256" key="4">
    <source>
        <dbReference type="ARBA" id="ARBA00022692"/>
    </source>
</evidence>
<evidence type="ECO:0000256" key="5">
    <source>
        <dbReference type="ARBA" id="ARBA00022989"/>
    </source>
</evidence>
<evidence type="ECO:0000256" key="8">
    <source>
        <dbReference type="SAM" id="Phobius"/>
    </source>
</evidence>
<evidence type="ECO:0000256" key="7">
    <source>
        <dbReference type="PIRSR" id="PIRSR600715-1"/>
    </source>
</evidence>
<dbReference type="Proteomes" id="UP000000310">
    <property type="component" value="Chromosome"/>
</dbReference>
<dbReference type="InterPro" id="IPR000715">
    <property type="entry name" value="Glycosyl_transferase_4"/>
</dbReference>
<dbReference type="PANTHER" id="PTHR22926:SF3">
    <property type="entry name" value="UNDECAPRENYL-PHOSPHATE ALPHA-N-ACETYLGLUCOSAMINYL 1-PHOSPHATE TRANSFERASE"/>
    <property type="match status" value="1"/>
</dbReference>
<keyword evidence="7" id="KW-0479">Metal-binding</keyword>
<keyword evidence="4 8" id="KW-0812">Transmembrane</keyword>
<feature type="transmembrane region" description="Helical" evidence="8">
    <location>
        <begin position="173"/>
        <end position="190"/>
    </location>
</feature>
<evidence type="ECO:0000256" key="6">
    <source>
        <dbReference type="ARBA" id="ARBA00023136"/>
    </source>
</evidence>
<keyword evidence="5 8" id="KW-1133">Transmembrane helix</keyword>
<name>F0SBU5_PSESL</name>
<keyword evidence="2" id="KW-1003">Cell membrane</keyword>
<keyword evidence="7" id="KW-0460">Magnesium</keyword>
<comment type="subcellular location">
    <subcellularLocation>
        <location evidence="1">Cell membrane</location>
        <topology evidence="1">Multi-pass membrane protein</topology>
    </subcellularLocation>
</comment>
<accession>F0SBU5</accession>
<feature type="transmembrane region" description="Helical" evidence="8">
    <location>
        <begin position="143"/>
        <end position="161"/>
    </location>
</feature>
<organism evidence="9 10">
    <name type="scientific">Pseudopedobacter saltans (strain ATCC 51119 / DSM 12145 / JCM 21818 / CCUG 39354 / LMG 10337 / NBRC 100064 / NCIMB 13643)</name>
    <name type="common">Pedobacter saltans</name>
    <dbReference type="NCBI Taxonomy" id="762903"/>
    <lineage>
        <taxon>Bacteria</taxon>
        <taxon>Pseudomonadati</taxon>
        <taxon>Bacteroidota</taxon>
        <taxon>Sphingobacteriia</taxon>
        <taxon>Sphingobacteriales</taxon>
        <taxon>Sphingobacteriaceae</taxon>
        <taxon>Pseudopedobacter</taxon>
    </lineage>
</organism>
<evidence type="ECO:0000313" key="10">
    <source>
        <dbReference type="Proteomes" id="UP000000310"/>
    </source>
</evidence>
<evidence type="ECO:0000256" key="3">
    <source>
        <dbReference type="ARBA" id="ARBA00022679"/>
    </source>
</evidence>
<dbReference type="HOGENOM" id="CLU_023982_3_0_10"/>
<dbReference type="EMBL" id="CP002545">
    <property type="protein sequence ID" value="ADY53786.1"/>
    <property type="molecule type" value="Genomic_DNA"/>
</dbReference>
<comment type="cofactor">
    <cofactor evidence="7">
        <name>Mg(2+)</name>
        <dbReference type="ChEBI" id="CHEBI:18420"/>
    </cofactor>
</comment>
<keyword evidence="10" id="KW-1185">Reference proteome</keyword>
<gene>
    <name evidence="9" type="ordered locus">Pedsa_3251</name>
</gene>
<feature type="binding site" evidence="7">
    <location>
        <position position="200"/>
    </location>
    <ligand>
        <name>Mg(2+)</name>
        <dbReference type="ChEBI" id="CHEBI:18420"/>
    </ligand>
</feature>
<feature type="transmembrane region" description="Helical" evidence="8">
    <location>
        <begin position="92"/>
        <end position="112"/>
    </location>
</feature>
<dbReference type="GO" id="GO:0009103">
    <property type="term" value="P:lipopolysaccharide biosynthetic process"/>
    <property type="evidence" value="ECO:0007669"/>
    <property type="project" value="TreeGrafter"/>
</dbReference>
<feature type="transmembrane region" description="Helical" evidence="8">
    <location>
        <begin position="64"/>
        <end position="80"/>
    </location>
</feature>
<feature type="transmembrane region" description="Helical" evidence="8">
    <location>
        <begin position="118"/>
        <end position="136"/>
    </location>
</feature>
<feature type="transmembrane region" description="Helical" evidence="8">
    <location>
        <begin position="40"/>
        <end position="58"/>
    </location>
</feature>
<dbReference type="STRING" id="762903.Pedsa_3251"/>
<evidence type="ECO:0000256" key="1">
    <source>
        <dbReference type="ARBA" id="ARBA00004651"/>
    </source>
</evidence>
<proteinExistence type="predicted"/>
<keyword evidence="3 9" id="KW-0808">Transferase</keyword>
<dbReference type="GO" id="GO:0005886">
    <property type="term" value="C:plasma membrane"/>
    <property type="evidence" value="ECO:0007669"/>
    <property type="project" value="UniProtKB-SubCell"/>
</dbReference>
<dbReference type="GO" id="GO:0016780">
    <property type="term" value="F:phosphotransferase activity, for other substituted phosphate groups"/>
    <property type="evidence" value="ECO:0007669"/>
    <property type="project" value="InterPro"/>
</dbReference>
<dbReference type="AlphaFoldDB" id="F0SBU5"/>
<feature type="transmembrane region" description="Helical" evidence="8">
    <location>
        <begin position="224"/>
        <end position="246"/>
    </location>
</feature>